<dbReference type="Pfam" id="PF06429">
    <property type="entry name" value="Flg_bbr_C"/>
    <property type="match status" value="1"/>
</dbReference>
<dbReference type="InterPro" id="IPR011491">
    <property type="entry name" value="FlgE_D2"/>
</dbReference>
<dbReference type="InterPro" id="IPR037925">
    <property type="entry name" value="FlgE/F/G-like"/>
</dbReference>
<evidence type="ECO:0000256" key="4">
    <source>
        <dbReference type="ARBA" id="ARBA00023143"/>
    </source>
</evidence>
<dbReference type="InterPro" id="IPR018247">
    <property type="entry name" value="EF_Hand_1_Ca_BS"/>
</dbReference>
<comment type="caution">
    <text evidence="10">The sequence shown here is derived from an EMBL/GenBank/DDBJ whole genome shotgun (WGS) entry which is preliminary data.</text>
</comment>
<name>A0A1C0A9Y4_9FIRM</name>
<proteinExistence type="inferred from homology"/>
<reference evidence="11" key="1">
    <citation type="submission" date="2016-07" db="EMBL/GenBank/DDBJ databases">
        <authorList>
            <person name="Florea S."/>
            <person name="Webb J.S."/>
            <person name="Jaromczyk J."/>
            <person name="Schardl C.L."/>
        </authorList>
    </citation>
    <scope>NUCLEOTIDE SEQUENCE [LARGE SCALE GENOMIC DNA]</scope>
    <source>
        <strain evidence="11">Z6</strain>
    </source>
</reference>
<dbReference type="GO" id="GO:0005829">
    <property type="term" value="C:cytosol"/>
    <property type="evidence" value="ECO:0007669"/>
    <property type="project" value="TreeGrafter"/>
</dbReference>
<dbReference type="Gene3D" id="2.60.98.20">
    <property type="entry name" value="Flagellar hook protein FlgE"/>
    <property type="match status" value="1"/>
</dbReference>
<feature type="domain" description="Flagellar hook protein FlgE/F/G-like D1" evidence="9">
    <location>
        <begin position="96"/>
        <end position="162"/>
    </location>
</feature>
<evidence type="ECO:0000256" key="5">
    <source>
        <dbReference type="RuleBase" id="RU362116"/>
    </source>
</evidence>
<dbReference type="Proteomes" id="UP000093514">
    <property type="component" value="Unassembled WGS sequence"/>
</dbReference>
<dbReference type="Pfam" id="PF07559">
    <property type="entry name" value="FlgE_D2"/>
    <property type="match status" value="1"/>
</dbReference>
<keyword evidence="10" id="KW-0282">Flagellum</keyword>
<keyword evidence="4 5" id="KW-0975">Bacterial flagellum</keyword>
<evidence type="ECO:0000259" key="9">
    <source>
        <dbReference type="Pfam" id="PF22692"/>
    </source>
</evidence>
<dbReference type="GO" id="GO:0071978">
    <property type="term" value="P:bacterial-type flagellum-dependent swarming motility"/>
    <property type="evidence" value="ECO:0007669"/>
    <property type="project" value="TreeGrafter"/>
</dbReference>
<comment type="similarity">
    <text evidence="2 5">Belongs to the flagella basal body rod proteins family.</text>
</comment>
<accession>A0A1C0A9Y4</accession>
<evidence type="ECO:0000256" key="1">
    <source>
        <dbReference type="ARBA" id="ARBA00004117"/>
    </source>
</evidence>
<dbReference type="Pfam" id="PF00460">
    <property type="entry name" value="Flg_bb_rod"/>
    <property type="match status" value="1"/>
</dbReference>
<gene>
    <name evidence="10" type="ORF">U472_06315</name>
</gene>
<dbReference type="GO" id="GO:0009424">
    <property type="term" value="C:bacterial-type flagellum hook"/>
    <property type="evidence" value="ECO:0007669"/>
    <property type="project" value="TreeGrafter"/>
</dbReference>
<evidence type="ECO:0000256" key="3">
    <source>
        <dbReference type="ARBA" id="ARBA00019015"/>
    </source>
</evidence>
<evidence type="ECO:0000313" key="11">
    <source>
        <dbReference type="Proteomes" id="UP000093514"/>
    </source>
</evidence>
<evidence type="ECO:0000256" key="2">
    <source>
        <dbReference type="ARBA" id="ARBA00009677"/>
    </source>
</evidence>
<feature type="domain" description="Flagellar hook protein FlgE D2" evidence="8">
    <location>
        <begin position="180"/>
        <end position="317"/>
    </location>
</feature>
<dbReference type="InterPro" id="IPR019776">
    <property type="entry name" value="Flagellar_basal_body_rod_CS"/>
</dbReference>
<dbReference type="AlphaFoldDB" id="A0A1C0A9Y4"/>
<keyword evidence="10" id="KW-0969">Cilium</keyword>
<dbReference type="GO" id="GO:0009425">
    <property type="term" value="C:bacterial-type flagellum basal body"/>
    <property type="evidence" value="ECO:0007669"/>
    <property type="project" value="UniProtKB-SubCell"/>
</dbReference>
<dbReference type="InterPro" id="IPR001444">
    <property type="entry name" value="Flag_bb_rod_N"/>
</dbReference>
<organism evidence="10 11">
    <name type="scientific">Orenia metallireducens</name>
    <dbReference type="NCBI Taxonomy" id="1413210"/>
    <lineage>
        <taxon>Bacteria</taxon>
        <taxon>Bacillati</taxon>
        <taxon>Bacillota</taxon>
        <taxon>Clostridia</taxon>
        <taxon>Halanaerobiales</taxon>
        <taxon>Halobacteroidaceae</taxon>
        <taxon>Orenia</taxon>
    </lineage>
</organism>
<dbReference type="RefSeq" id="WP_068716629.1">
    <property type="nucleotide sequence ID" value="NZ_LWDV01000008.1"/>
</dbReference>
<dbReference type="InterPro" id="IPR053967">
    <property type="entry name" value="LlgE_F_G-like_D1"/>
</dbReference>
<evidence type="ECO:0000259" key="7">
    <source>
        <dbReference type="Pfam" id="PF06429"/>
    </source>
</evidence>
<dbReference type="PANTHER" id="PTHR30435">
    <property type="entry name" value="FLAGELLAR PROTEIN"/>
    <property type="match status" value="1"/>
</dbReference>
<feature type="domain" description="Flagellar basal-body/hook protein C-terminal" evidence="7">
    <location>
        <begin position="391"/>
        <end position="435"/>
    </location>
</feature>
<dbReference type="PROSITE" id="PS00018">
    <property type="entry name" value="EF_HAND_1"/>
    <property type="match status" value="1"/>
</dbReference>
<dbReference type="InterPro" id="IPR010930">
    <property type="entry name" value="Flg_bb/hook_C_dom"/>
</dbReference>
<dbReference type="OrthoDB" id="9804559at2"/>
<dbReference type="SUPFAM" id="SSF117143">
    <property type="entry name" value="Flagellar hook protein flgE"/>
    <property type="match status" value="1"/>
</dbReference>
<evidence type="ECO:0000313" key="10">
    <source>
        <dbReference type="EMBL" id="OCL27091.1"/>
    </source>
</evidence>
<evidence type="ECO:0000259" key="8">
    <source>
        <dbReference type="Pfam" id="PF07559"/>
    </source>
</evidence>
<keyword evidence="10" id="KW-0966">Cell projection</keyword>
<dbReference type="InterPro" id="IPR037058">
    <property type="entry name" value="Falgellar_hook_FlgE_sf"/>
</dbReference>
<dbReference type="Pfam" id="PF22692">
    <property type="entry name" value="LlgE_F_G_D1"/>
    <property type="match status" value="1"/>
</dbReference>
<sequence>MLTSLYSAISGLQAHTNKLDVIGNNIANVNTTGFKSSRVNFTTVLNQTIKGATSPQEGRGGTNPQQVGLGVKIGSINQNMTQGSPQSTGVSTDLSLQGDGFFVLDNGGSKVYTRSGATAFDEEGYLVNSANGLYIQGWMARSDLDGDGKRDVNINGDLEPISLTSSMPASATENINYTGNLDASSEINKTHTTSISVYDSLGTKHTVNLELEKTADNTWDYTIASSDNGTDIVDAGTSTGTLVFDSDGNLESINGTNLDGNGNGSITDAELEAALPKLIINPTGGAAANQEITLNFSEFTQYGDVSMSAKADTVDGYAAGELEGIEIDSAGVITGSYNNGRLDTIGQIAVATFNNPAGLSQEADTMYAESNNSGQPVIGIAGVGSAGVISPGTLEMSNVDLSSELTEMITTQRGFQANSKVITTADQILEQLVNLKR</sequence>
<dbReference type="NCBIfam" id="TIGR03506">
    <property type="entry name" value="FlgEFG_subfam"/>
    <property type="match status" value="1"/>
</dbReference>
<comment type="subcellular location">
    <subcellularLocation>
        <location evidence="1 5">Bacterial flagellum basal body</location>
    </subcellularLocation>
</comment>
<evidence type="ECO:0000259" key="6">
    <source>
        <dbReference type="Pfam" id="PF00460"/>
    </source>
</evidence>
<dbReference type="PROSITE" id="PS00588">
    <property type="entry name" value="FLAGELLA_BB_ROD"/>
    <property type="match status" value="1"/>
</dbReference>
<keyword evidence="11" id="KW-1185">Reference proteome</keyword>
<reference evidence="10 11" key="2">
    <citation type="submission" date="2016-08" db="EMBL/GenBank/DDBJ databases">
        <title>Orenia metallireducens sp. nov. strain Z6, a Novel Metal-reducing Firmicute from the Deep Subsurface.</title>
        <authorList>
            <person name="Maxim B.I."/>
            <person name="Kenneth K."/>
            <person name="Flynn T.M."/>
            <person name="Oloughlin E.J."/>
            <person name="Locke R.A."/>
            <person name="Weber J.R."/>
            <person name="Egan S.M."/>
            <person name="Mackie R.I."/>
            <person name="Cann I.K."/>
        </authorList>
    </citation>
    <scope>NUCLEOTIDE SEQUENCE [LARGE SCALE GENOMIC DNA]</scope>
    <source>
        <strain evidence="10 11">Z6</strain>
    </source>
</reference>
<comment type="function">
    <text evidence="5">A flexible structure which links the flagellar filament to the drive apparatus in the basal body.</text>
</comment>
<feature type="domain" description="Flagellar basal body rod protein N-terminal" evidence="6">
    <location>
        <begin position="5"/>
        <end position="35"/>
    </location>
</feature>
<dbReference type="EMBL" id="LWDV01000008">
    <property type="protein sequence ID" value="OCL27091.1"/>
    <property type="molecule type" value="Genomic_DNA"/>
</dbReference>
<dbReference type="InterPro" id="IPR020013">
    <property type="entry name" value="Flagellar_FlgE/F/G"/>
</dbReference>
<dbReference type="PANTHER" id="PTHR30435:SF1">
    <property type="entry name" value="FLAGELLAR HOOK PROTEIN FLGE"/>
    <property type="match status" value="1"/>
</dbReference>
<protein>
    <recommendedName>
        <fullName evidence="3 5">Flagellar hook protein FlgE</fullName>
    </recommendedName>
</protein>